<dbReference type="EMBL" id="JAJATZ010000001">
    <property type="protein sequence ID" value="MCB5198113.1"/>
    <property type="molecule type" value="Genomic_DNA"/>
</dbReference>
<sequence length="341" mass="34854">MAVYEDLGAPQVRDASRYTQMAGAALSLTLMIGVGVWGTHSIMRDVSGVPVVRAVEGEMRRAPDHAGGNVADHRGLSVNEVAALGEAGGPEDLLLLAPSGTGLAAEDLDAEPIAPSLAATEVEIIPEDTQQAQAMSADDVLALADQIAAGASPLTALSDGETVDPVLTVDGAEQASVAPVEPVDPVAAALAEALGLDTTVVAGASMTQVLRPMLRPGTQQAAAAPQATAPAEAVLTPVALTTDTMPLPSEALLTDELPVGTKLVQLGAFPSADAASAEWDRLTTRFVDFMAGKSRVIQQASSGGATFFRLRASGFDDLADARRFCATLDAARTACIPVVVR</sequence>
<feature type="transmembrane region" description="Helical" evidence="1">
    <location>
        <begin position="20"/>
        <end position="38"/>
    </location>
</feature>
<keyword evidence="4" id="KW-1185">Reference proteome</keyword>
<gene>
    <name evidence="3" type="ORF">LGQ03_02565</name>
</gene>
<dbReference type="InterPro" id="IPR007730">
    <property type="entry name" value="SPOR-like_dom"/>
</dbReference>
<dbReference type="Pfam" id="PF05036">
    <property type="entry name" value="SPOR"/>
    <property type="match status" value="1"/>
</dbReference>
<name>A0ABS8BQX4_9RHOB</name>
<comment type="caution">
    <text evidence="3">The sequence shown here is derived from an EMBL/GenBank/DDBJ whole genome shotgun (WGS) entry which is preliminary data.</text>
</comment>
<proteinExistence type="predicted"/>
<dbReference type="Gene3D" id="3.30.70.1070">
    <property type="entry name" value="Sporulation related repeat"/>
    <property type="match status" value="1"/>
</dbReference>
<dbReference type="Proteomes" id="UP001138961">
    <property type="component" value="Unassembled WGS sequence"/>
</dbReference>
<protein>
    <submittedName>
        <fullName evidence="3">SPOR domain-containing protein</fullName>
    </submittedName>
</protein>
<dbReference type="PROSITE" id="PS51724">
    <property type="entry name" value="SPOR"/>
    <property type="match status" value="1"/>
</dbReference>
<evidence type="ECO:0000259" key="2">
    <source>
        <dbReference type="PROSITE" id="PS51724"/>
    </source>
</evidence>
<keyword evidence="1" id="KW-1133">Transmembrane helix</keyword>
<feature type="domain" description="SPOR" evidence="2">
    <location>
        <begin position="256"/>
        <end position="341"/>
    </location>
</feature>
<evidence type="ECO:0000313" key="4">
    <source>
        <dbReference type="Proteomes" id="UP001138961"/>
    </source>
</evidence>
<dbReference type="RefSeq" id="WP_226747116.1">
    <property type="nucleotide sequence ID" value="NZ_JAJATZ010000001.1"/>
</dbReference>
<reference evidence="3" key="1">
    <citation type="submission" date="2021-10" db="EMBL/GenBank/DDBJ databases">
        <title>Loktanella gaetbuli sp. nov., isolated from a tidal flat.</title>
        <authorList>
            <person name="Park S."/>
            <person name="Yoon J.-H."/>
        </authorList>
    </citation>
    <scope>NUCLEOTIDE SEQUENCE</scope>
    <source>
        <strain evidence="3">TSTF-M6</strain>
    </source>
</reference>
<keyword evidence="1" id="KW-0472">Membrane</keyword>
<organism evidence="3 4">
    <name type="scientific">Loktanella gaetbuli</name>
    <dbReference type="NCBI Taxonomy" id="2881335"/>
    <lineage>
        <taxon>Bacteria</taxon>
        <taxon>Pseudomonadati</taxon>
        <taxon>Pseudomonadota</taxon>
        <taxon>Alphaproteobacteria</taxon>
        <taxon>Rhodobacterales</taxon>
        <taxon>Roseobacteraceae</taxon>
        <taxon>Loktanella</taxon>
    </lineage>
</organism>
<evidence type="ECO:0000256" key="1">
    <source>
        <dbReference type="SAM" id="Phobius"/>
    </source>
</evidence>
<accession>A0ABS8BQX4</accession>
<dbReference type="InterPro" id="IPR036680">
    <property type="entry name" value="SPOR-like_sf"/>
</dbReference>
<dbReference type="SUPFAM" id="SSF110997">
    <property type="entry name" value="Sporulation related repeat"/>
    <property type="match status" value="1"/>
</dbReference>
<keyword evidence="1" id="KW-0812">Transmembrane</keyword>
<evidence type="ECO:0000313" key="3">
    <source>
        <dbReference type="EMBL" id="MCB5198113.1"/>
    </source>
</evidence>